<sequence length="102" mass="11135">MRPIYHGKDRAHTTQKPTQLFAELVAIHTNPGDTVLDPYLGSGTTAVAAAAARRNFIGCDLDPLFTDFAQARVSGDTQRVAQLKADIKKRRTLEMATQRPAA</sequence>
<feature type="domain" description="DNA methylase N-4/N-6" evidence="5">
    <location>
        <begin position="7"/>
        <end position="67"/>
    </location>
</feature>
<comment type="catalytic activity">
    <reaction evidence="4">
        <text>a 2'-deoxyadenosine in DNA + S-adenosyl-L-methionine = an N(6)-methyl-2'-deoxyadenosine in DNA + S-adenosyl-L-homocysteine + H(+)</text>
        <dbReference type="Rhea" id="RHEA:15197"/>
        <dbReference type="Rhea" id="RHEA-COMP:12418"/>
        <dbReference type="Rhea" id="RHEA-COMP:12419"/>
        <dbReference type="ChEBI" id="CHEBI:15378"/>
        <dbReference type="ChEBI" id="CHEBI:57856"/>
        <dbReference type="ChEBI" id="CHEBI:59789"/>
        <dbReference type="ChEBI" id="CHEBI:90615"/>
        <dbReference type="ChEBI" id="CHEBI:90616"/>
        <dbReference type="EC" id="2.1.1.72"/>
    </reaction>
</comment>
<evidence type="ECO:0000256" key="3">
    <source>
        <dbReference type="ARBA" id="ARBA00022679"/>
    </source>
</evidence>
<dbReference type="Proteomes" id="UP001296873">
    <property type="component" value="Unassembled WGS sequence"/>
</dbReference>
<dbReference type="EMBL" id="NRRL01000009">
    <property type="protein sequence ID" value="MBK1667612.1"/>
    <property type="molecule type" value="Genomic_DNA"/>
</dbReference>
<gene>
    <name evidence="6" type="ORF">CKO28_06140</name>
</gene>
<dbReference type="PRINTS" id="PR00508">
    <property type="entry name" value="S21N4MTFRASE"/>
</dbReference>
<keyword evidence="3" id="KW-0808">Transferase</keyword>
<dbReference type="InterPro" id="IPR029063">
    <property type="entry name" value="SAM-dependent_MTases_sf"/>
</dbReference>
<evidence type="ECO:0000256" key="1">
    <source>
        <dbReference type="ARBA" id="ARBA00011900"/>
    </source>
</evidence>
<dbReference type="SUPFAM" id="SSF53335">
    <property type="entry name" value="S-adenosyl-L-methionine-dependent methyltransferases"/>
    <property type="match status" value="1"/>
</dbReference>
<dbReference type="PANTHER" id="PTHR13370:SF3">
    <property type="entry name" value="TRNA (GUANINE(10)-N2)-METHYLTRANSFERASE HOMOLOG"/>
    <property type="match status" value="1"/>
</dbReference>
<proteinExistence type="predicted"/>
<keyword evidence="2" id="KW-0489">Methyltransferase</keyword>
<evidence type="ECO:0000256" key="2">
    <source>
        <dbReference type="ARBA" id="ARBA00022603"/>
    </source>
</evidence>
<dbReference type="EC" id="2.1.1.72" evidence="1"/>
<dbReference type="Gene3D" id="3.40.50.150">
    <property type="entry name" value="Vaccinia Virus protein VP39"/>
    <property type="match status" value="1"/>
</dbReference>
<comment type="caution">
    <text evidence="6">The sequence shown here is derived from an EMBL/GenBank/DDBJ whole genome shotgun (WGS) entry which is preliminary data.</text>
</comment>
<keyword evidence="7" id="KW-1185">Reference proteome</keyword>
<dbReference type="InterPro" id="IPR001091">
    <property type="entry name" value="RM_Methyltransferase"/>
</dbReference>
<evidence type="ECO:0000313" key="6">
    <source>
        <dbReference type="EMBL" id="MBK1667612.1"/>
    </source>
</evidence>
<name>A0ABS1DCF0_9PROT</name>
<accession>A0ABS1DCF0</accession>
<protein>
    <recommendedName>
        <fullName evidence="1">site-specific DNA-methyltransferase (adenine-specific)</fullName>
        <ecNumber evidence="1">2.1.1.72</ecNumber>
    </recommendedName>
</protein>
<dbReference type="InterPro" id="IPR002941">
    <property type="entry name" value="DNA_methylase_N4/N6"/>
</dbReference>
<evidence type="ECO:0000256" key="4">
    <source>
        <dbReference type="ARBA" id="ARBA00047942"/>
    </source>
</evidence>
<evidence type="ECO:0000259" key="5">
    <source>
        <dbReference type="Pfam" id="PF01555"/>
    </source>
</evidence>
<reference evidence="6 7" key="1">
    <citation type="journal article" date="2020" name="Microorganisms">
        <title>Osmotic Adaptation and Compatible Solute Biosynthesis of Phototrophic Bacteria as Revealed from Genome Analyses.</title>
        <authorList>
            <person name="Imhoff J.F."/>
            <person name="Rahn T."/>
            <person name="Kunzel S."/>
            <person name="Keller A."/>
            <person name="Neulinger S.C."/>
        </authorList>
    </citation>
    <scope>NUCLEOTIDE SEQUENCE [LARGE SCALE GENOMIC DNA]</scope>
    <source>
        <strain evidence="6 7">DSM 9895</strain>
    </source>
</reference>
<evidence type="ECO:0000313" key="7">
    <source>
        <dbReference type="Proteomes" id="UP001296873"/>
    </source>
</evidence>
<dbReference type="PANTHER" id="PTHR13370">
    <property type="entry name" value="RNA METHYLASE-RELATED"/>
    <property type="match status" value="1"/>
</dbReference>
<dbReference type="Pfam" id="PF01555">
    <property type="entry name" value="N6_N4_Mtase"/>
    <property type="match status" value="1"/>
</dbReference>
<organism evidence="6 7">
    <name type="scientific">Rhodovibrio sodomensis</name>
    <dbReference type="NCBI Taxonomy" id="1088"/>
    <lineage>
        <taxon>Bacteria</taxon>
        <taxon>Pseudomonadati</taxon>
        <taxon>Pseudomonadota</taxon>
        <taxon>Alphaproteobacteria</taxon>
        <taxon>Rhodospirillales</taxon>
        <taxon>Rhodovibrionaceae</taxon>
        <taxon>Rhodovibrio</taxon>
    </lineage>
</organism>